<proteinExistence type="predicted"/>
<accession>A0A5B0ML90</accession>
<evidence type="ECO:0000313" key="1">
    <source>
        <dbReference type="EMBL" id="KAA1077511.1"/>
    </source>
</evidence>
<dbReference type="Proteomes" id="UP000324748">
    <property type="component" value="Unassembled WGS sequence"/>
</dbReference>
<comment type="caution">
    <text evidence="1">The sequence shown here is derived from an EMBL/GenBank/DDBJ whole genome shotgun (WGS) entry which is preliminary data.</text>
</comment>
<dbReference type="AlphaFoldDB" id="A0A5B0ML90"/>
<reference evidence="1 2" key="1">
    <citation type="submission" date="2019-05" db="EMBL/GenBank/DDBJ databases">
        <title>Emergence of the Ug99 lineage of the wheat stem rust pathogen through somatic hybridization.</title>
        <authorList>
            <person name="Li F."/>
            <person name="Upadhyaya N.M."/>
            <person name="Sperschneider J."/>
            <person name="Matny O."/>
            <person name="Nguyen-Phuc H."/>
            <person name="Mago R."/>
            <person name="Raley C."/>
            <person name="Miller M.E."/>
            <person name="Silverstein K.A.T."/>
            <person name="Henningsen E."/>
            <person name="Hirsch C.D."/>
            <person name="Visser B."/>
            <person name="Pretorius Z.A."/>
            <person name="Steffenson B.J."/>
            <person name="Schwessinger B."/>
            <person name="Dodds P.N."/>
            <person name="Figueroa M."/>
        </authorList>
    </citation>
    <scope>NUCLEOTIDE SEQUENCE [LARGE SCALE GENOMIC DNA]</scope>
    <source>
        <strain evidence="1">21-0</strain>
    </source>
</reference>
<dbReference type="EMBL" id="VSWC01000144">
    <property type="protein sequence ID" value="KAA1077511.1"/>
    <property type="molecule type" value="Genomic_DNA"/>
</dbReference>
<gene>
    <name evidence="1" type="ORF">PGT21_010512</name>
</gene>
<organism evidence="1 2">
    <name type="scientific">Puccinia graminis f. sp. tritici</name>
    <dbReference type="NCBI Taxonomy" id="56615"/>
    <lineage>
        <taxon>Eukaryota</taxon>
        <taxon>Fungi</taxon>
        <taxon>Dikarya</taxon>
        <taxon>Basidiomycota</taxon>
        <taxon>Pucciniomycotina</taxon>
        <taxon>Pucciniomycetes</taxon>
        <taxon>Pucciniales</taxon>
        <taxon>Pucciniaceae</taxon>
        <taxon>Puccinia</taxon>
    </lineage>
</organism>
<sequence>MPFYPWLIIIINRTIDNTLEHSEDDHSIGHTRWLMVSSIQDSVGGRPDGLVERVPTPTNSRSITPRLGSRFACPSRSKTVELSLPRKWNVSVQLDDRLLAMIMGLMSSSVSHSSTDTPVYSYSGRAAAWAYKLINTDQM</sequence>
<keyword evidence="2" id="KW-1185">Reference proteome</keyword>
<protein>
    <submittedName>
        <fullName evidence="1">Uncharacterized protein</fullName>
    </submittedName>
</protein>
<evidence type="ECO:0000313" key="2">
    <source>
        <dbReference type="Proteomes" id="UP000324748"/>
    </source>
</evidence>
<name>A0A5B0ML90_PUCGR</name>